<feature type="domain" description="Ig-like" evidence="16">
    <location>
        <begin position="223"/>
        <end position="331"/>
    </location>
</feature>
<evidence type="ECO:0000256" key="7">
    <source>
        <dbReference type="ARBA" id="ARBA00023157"/>
    </source>
</evidence>
<evidence type="ECO:0000256" key="6">
    <source>
        <dbReference type="ARBA" id="ARBA00023027"/>
    </source>
</evidence>
<keyword evidence="18" id="KW-1185">Reference proteome</keyword>
<evidence type="ECO:0000313" key="17">
    <source>
        <dbReference type="EMBL" id="KAH3854254.1"/>
    </source>
</evidence>
<keyword evidence="2" id="KW-0244">Early protein</keyword>
<evidence type="ECO:0000256" key="13">
    <source>
        <dbReference type="ARBA" id="ARBA00045444"/>
    </source>
</evidence>
<reference evidence="17" key="1">
    <citation type="journal article" date="2019" name="bioRxiv">
        <title>The Genome of the Zebra Mussel, Dreissena polymorpha: A Resource for Invasive Species Research.</title>
        <authorList>
            <person name="McCartney M.A."/>
            <person name="Auch B."/>
            <person name="Kono T."/>
            <person name="Mallez S."/>
            <person name="Zhang Y."/>
            <person name="Obille A."/>
            <person name="Becker A."/>
            <person name="Abrahante J.E."/>
            <person name="Garbe J."/>
            <person name="Badalamenti J.P."/>
            <person name="Herman A."/>
            <person name="Mangelson H."/>
            <person name="Liachko I."/>
            <person name="Sullivan S."/>
            <person name="Sone E.D."/>
            <person name="Koren S."/>
            <person name="Silverstein K.A.T."/>
            <person name="Beckman K.B."/>
            <person name="Gohl D.M."/>
        </authorList>
    </citation>
    <scope>NUCLEOTIDE SEQUENCE</scope>
    <source>
        <strain evidence="17">Duluth1</strain>
        <tissue evidence="17">Whole animal</tissue>
    </source>
</reference>
<evidence type="ECO:0000256" key="3">
    <source>
        <dbReference type="ARBA" id="ARBA00022632"/>
    </source>
</evidence>
<evidence type="ECO:0000256" key="12">
    <source>
        <dbReference type="ARBA" id="ARBA00041012"/>
    </source>
</evidence>
<dbReference type="Gene3D" id="3.40.50.10140">
    <property type="entry name" value="Toll/interleukin-1 receptor homology (TIR) domain"/>
    <property type="match status" value="1"/>
</dbReference>
<keyword evidence="14" id="KW-0472">Membrane</keyword>
<keyword evidence="14" id="KW-0812">Transmembrane</keyword>
<keyword evidence="4" id="KW-0378">Hydrolase</keyword>
<organism evidence="17 18">
    <name type="scientific">Dreissena polymorpha</name>
    <name type="common">Zebra mussel</name>
    <name type="synonym">Mytilus polymorpha</name>
    <dbReference type="NCBI Taxonomy" id="45954"/>
    <lineage>
        <taxon>Eukaryota</taxon>
        <taxon>Metazoa</taxon>
        <taxon>Spiralia</taxon>
        <taxon>Lophotrochozoa</taxon>
        <taxon>Mollusca</taxon>
        <taxon>Bivalvia</taxon>
        <taxon>Autobranchia</taxon>
        <taxon>Heteroconchia</taxon>
        <taxon>Euheterodonta</taxon>
        <taxon>Imparidentia</taxon>
        <taxon>Neoheterodontei</taxon>
        <taxon>Myida</taxon>
        <taxon>Dreissenoidea</taxon>
        <taxon>Dreissenidae</taxon>
        <taxon>Dreissena</taxon>
    </lineage>
</organism>
<reference evidence="17" key="2">
    <citation type="submission" date="2020-11" db="EMBL/GenBank/DDBJ databases">
        <authorList>
            <person name="McCartney M.A."/>
            <person name="Auch B."/>
            <person name="Kono T."/>
            <person name="Mallez S."/>
            <person name="Becker A."/>
            <person name="Gohl D.M."/>
            <person name="Silverstein K.A.T."/>
            <person name="Koren S."/>
            <person name="Bechman K.B."/>
            <person name="Herman A."/>
            <person name="Abrahante J.E."/>
            <person name="Garbe J."/>
        </authorList>
    </citation>
    <scope>NUCLEOTIDE SEQUENCE</scope>
    <source>
        <strain evidence="17">Duluth1</strain>
        <tissue evidence="17">Whole animal</tissue>
    </source>
</reference>
<comment type="caution">
    <text evidence="17">The sequence shown here is derived from an EMBL/GenBank/DDBJ whole genome shotgun (WGS) entry which is preliminary data.</text>
</comment>
<dbReference type="Gene3D" id="2.60.40.10">
    <property type="entry name" value="Immunoglobulins"/>
    <property type="match status" value="1"/>
</dbReference>
<dbReference type="InterPro" id="IPR007110">
    <property type="entry name" value="Ig-like_dom"/>
</dbReference>
<proteinExistence type="inferred from homology"/>
<keyword evidence="7" id="KW-1015">Disulfide bond</keyword>
<dbReference type="InterPro" id="IPR035897">
    <property type="entry name" value="Toll_tir_struct_dom_sf"/>
</dbReference>
<dbReference type="PANTHER" id="PTHR11890:SF44">
    <property type="entry name" value="X-LINKED INTERLEUKIN-1 RECEPTOR ACCESSORY PROTEIN-LIKE 2"/>
    <property type="match status" value="1"/>
</dbReference>
<evidence type="ECO:0000256" key="9">
    <source>
        <dbReference type="ARBA" id="ARBA00023258"/>
    </source>
</evidence>
<comment type="similarity">
    <text evidence="1">Belongs to the interleukin-1 receptor family.</text>
</comment>
<dbReference type="SUPFAM" id="SSF48726">
    <property type="entry name" value="Immunoglobulin"/>
    <property type="match status" value="1"/>
</dbReference>
<dbReference type="InterPro" id="IPR013151">
    <property type="entry name" value="Immunoglobulin_dom"/>
</dbReference>
<feature type="transmembrane region" description="Helical" evidence="14">
    <location>
        <begin position="32"/>
        <end position="49"/>
    </location>
</feature>
<evidence type="ECO:0000256" key="1">
    <source>
        <dbReference type="ARBA" id="ARBA00009752"/>
    </source>
</evidence>
<sequence>MAVLNFLAMKAAVSICVIGALISYHHGFTYKTEFTILYVEAIFIVLTLTANKLENIRPIITALVILCLLPNSVSENEFQRHQHFYEDNVWPYFQYKMTLIWCYRECVIFLKFIISLFSNFKVRKVDVLCYLLYLVTQAVVLLFIVVNVAMIIYSRLYLAVYENFVHSFDENITTSYAEGFFGPKVLNKTLYDNHVMHEQSYYQNKMGEYILRDDRMFTRDQMPQLPHFRYSVKRYLGEDVELTCGYRFIKGHKRDNCWTMWSLNGTGIHGKSSRHSTKETISESEYTYMDIQSTFTIRVLQKSDFGDYECRVHYFYYEKDATLKRAEKTLIKKTSLVGIISLEKIETRTTILRRDVGNLIASHVFFLYHTVEDISDIRIEYTINDKPVDVTCPGYSTIMCSLGANILKRNMQILRKIDIPYIDIGELERGSQLKAAVIYYCMCPRAFGIHRVNFIRYVNDSTRNKFVYMDIQHPYVFVVLPRSAPSLFRFSDDATLYAGIEDLVSSNQPLEFIEMKFEYLNGFVVANEHKSLLIANIIQNAVFVCLVVILCIVIKYTARVYFTYVLRKPVRRILYRLPNINHMPMIDNFVYDVYISHSEQEYEFVTQKLIPFLQDHVHLKVCFSASDAIEPNRSRIHGFIKCTHQSRKIILVLSQGYRDEKLCEDLQLQHIILPLTYENKRQSSDILCILYDEGARFPPVWEWNTHVQRLAWNNHLPENVKLESVRRWVTTGRLLPALG</sequence>
<dbReference type="PANTHER" id="PTHR11890">
    <property type="entry name" value="INTERLEUKIN-1 RECEPTOR FAMILY MEMBER"/>
    <property type="match status" value="1"/>
</dbReference>
<evidence type="ECO:0000256" key="5">
    <source>
        <dbReference type="ARBA" id="ARBA00022830"/>
    </source>
</evidence>
<dbReference type="Proteomes" id="UP000828390">
    <property type="component" value="Unassembled WGS sequence"/>
</dbReference>
<keyword evidence="14" id="KW-1133">Transmembrane helix</keyword>
<evidence type="ECO:0000256" key="2">
    <source>
        <dbReference type="ARBA" id="ARBA00022518"/>
    </source>
</evidence>
<keyword evidence="8" id="KW-0325">Glycoprotein</keyword>
<dbReference type="GO" id="GO:0039502">
    <property type="term" value="P:symbiont-mediated suppression of host type I interferon-mediated signaling pathway"/>
    <property type="evidence" value="ECO:0007669"/>
    <property type="project" value="UniProtKB-KW"/>
</dbReference>
<feature type="transmembrane region" description="Helical" evidence="14">
    <location>
        <begin position="7"/>
        <end position="26"/>
    </location>
</feature>
<dbReference type="InterPro" id="IPR036179">
    <property type="entry name" value="Ig-like_dom_sf"/>
</dbReference>
<gene>
    <name evidence="17" type="ORF">DPMN_096792</name>
</gene>
<feature type="domain" description="TIR" evidence="15">
    <location>
        <begin position="589"/>
        <end position="721"/>
    </location>
</feature>
<name>A0A9D4LAJ4_DREPO</name>
<evidence type="ECO:0000256" key="8">
    <source>
        <dbReference type="ARBA" id="ARBA00023180"/>
    </source>
</evidence>
<dbReference type="EMBL" id="JAIWYP010000003">
    <property type="protein sequence ID" value="KAH3854254.1"/>
    <property type="molecule type" value="Genomic_DNA"/>
</dbReference>
<evidence type="ECO:0000256" key="4">
    <source>
        <dbReference type="ARBA" id="ARBA00022801"/>
    </source>
</evidence>
<evidence type="ECO:0000256" key="11">
    <source>
        <dbReference type="ARBA" id="ARBA00038761"/>
    </source>
</evidence>
<keyword evidence="5" id="KW-0899">Viral immunoevasion</keyword>
<evidence type="ECO:0000259" key="16">
    <source>
        <dbReference type="PROSITE" id="PS50835"/>
    </source>
</evidence>
<dbReference type="PROSITE" id="PS50104">
    <property type="entry name" value="TIR"/>
    <property type="match status" value="1"/>
</dbReference>
<keyword evidence="5" id="KW-0945">Host-virus interaction</keyword>
<evidence type="ECO:0000256" key="14">
    <source>
        <dbReference type="SAM" id="Phobius"/>
    </source>
</evidence>
<evidence type="ECO:0000259" key="15">
    <source>
        <dbReference type="PROSITE" id="PS50104"/>
    </source>
</evidence>
<dbReference type="InterPro" id="IPR000157">
    <property type="entry name" value="TIR_dom"/>
</dbReference>
<accession>A0A9D4LAJ4</accession>
<protein>
    <recommendedName>
        <fullName evidence="12">Soluble interferon alpha/beta receptor OPG204</fullName>
    </recommendedName>
</protein>
<keyword evidence="6" id="KW-0520">NAD</keyword>
<dbReference type="Pfam" id="PF00047">
    <property type="entry name" value="ig"/>
    <property type="match status" value="1"/>
</dbReference>
<feature type="transmembrane region" description="Helical" evidence="14">
    <location>
        <begin position="541"/>
        <end position="562"/>
    </location>
</feature>
<comment type="function">
    <text evidence="13">Counteracts the antiviral effects of host IFN-alpha/beta and key IFN-inducible proteins involved in viral RNA degradation suxh as host OAS1. Acts as a soluble IFN-alpha receptor and thus inhibits the interaction between host IFN-alpha and its receptor.</text>
</comment>
<dbReference type="InterPro" id="IPR015621">
    <property type="entry name" value="IL-1_rcpt_fam"/>
</dbReference>
<keyword evidence="5" id="KW-1114">Inhibition of host interferon signaling pathway by virus</keyword>
<feature type="transmembrane region" description="Helical" evidence="14">
    <location>
        <begin position="130"/>
        <end position="153"/>
    </location>
</feature>
<dbReference type="AlphaFoldDB" id="A0A9D4LAJ4"/>
<keyword evidence="10" id="KW-0393">Immunoglobulin domain</keyword>
<keyword evidence="9" id="KW-0922">Interferon antiviral system evasion</keyword>
<dbReference type="SMART" id="SM00409">
    <property type="entry name" value="IG"/>
    <property type="match status" value="1"/>
</dbReference>
<dbReference type="PROSITE" id="PS50835">
    <property type="entry name" value="IG_LIKE"/>
    <property type="match status" value="1"/>
</dbReference>
<evidence type="ECO:0000313" key="18">
    <source>
        <dbReference type="Proteomes" id="UP000828390"/>
    </source>
</evidence>
<dbReference type="InterPro" id="IPR013783">
    <property type="entry name" value="Ig-like_fold"/>
</dbReference>
<dbReference type="SUPFAM" id="SSF52200">
    <property type="entry name" value="Toll/Interleukin receptor TIR domain"/>
    <property type="match status" value="1"/>
</dbReference>
<keyword evidence="3" id="KW-1090">Inhibition of host innate immune response by virus</keyword>
<dbReference type="GO" id="GO:0016787">
    <property type="term" value="F:hydrolase activity"/>
    <property type="evidence" value="ECO:0007669"/>
    <property type="project" value="UniProtKB-KW"/>
</dbReference>
<evidence type="ECO:0000256" key="10">
    <source>
        <dbReference type="ARBA" id="ARBA00023319"/>
    </source>
</evidence>
<comment type="subunit">
    <text evidence="11">Interacts with host IFNA1.</text>
</comment>
<dbReference type="OrthoDB" id="6157318at2759"/>
<dbReference type="GO" id="GO:0007165">
    <property type="term" value="P:signal transduction"/>
    <property type="evidence" value="ECO:0007669"/>
    <property type="project" value="InterPro"/>
</dbReference>
<dbReference type="InterPro" id="IPR003599">
    <property type="entry name" value="Ig_sub"/>
</dbReference>